<dbReference type="FunFam" id="1.25.40.20:FF:001029">
    <property type="entry name" value="Uncharacterized protein"/>
    <property type="match status" value="1"/>
</dbReference>
<dbReference type="Gene3D" id="1.25.40.20">
    <property type="entry name" value="Ankyrin repeat-containing domain"/>
    <property type="match status" value="3"/>
</dbReference>
<evidence type="ECO:0000256" key="3">
    <source>
        <dbReference type="PROSITE-ProRule" id="PRU00708"/>
    </source>
</evidence>
<dbReference type="Pfam" id="PF13041">
    <property type="entry name" value="PPR_2"/>
    <property type="match status" value="1"/>
</dbReference>
<dbReference type="InterPro" id="IPR002885">
    <property type="entry name" value="PPR_rpt"/>
</dbReference>
<dbReference type="PANTHER" id="PTHR47262:SF1">
    <property type="entry name" value="OS02G0132600 PROTEIN"/>
    <property type="match status" value="1"/>
</dbReference>
<feature type="repeat" description="ANK" evidence="2">
    <location>
        <begin position="68"/>
        <end position="90"/>
    </location>
</feature>
<feature type="repeat" description="ANK" evidence="2">
    <location>
        <begin position="322"/>
        <end position="343"/>
    </location>
</feature>
<dbReference type="PROSITE" id="PS50088">
    <property type="entry name" value="ANK_REPEAT"/>
    <property type="match status" value="6"/>
</dbReference>
<dbReference type="Gene3D" id="1.25.40.10">
    <property type="entry name" value="Tetratricopeptide repeat domain"/>
    <property type="match status" value="1"/>
</dbReference>
<feature type="repeat" description="PPR" evidence="3">
    <location>
        <begin position="1044"/>
        <end position="1078"/>
    </location>
</feature>
<dbReference type="Pfam" id="PF13962">
    <property type="entry name" value="PGG"/>
    <property type="match status" value="1"/>
</dbReference>
<keyword evidence="4" id="KW-0472">Membrane</keyword>
<dbReference type="EMBL" id="JADGMS010000011">
    <property type="protein sequence ID" value="KAF9672946.1"/>
    <property type="molecule type" value="Genomic_DNA"/>
</dbReference>
<dbReference type="InterPro" id="IPR036770">
    <property type="entry name" value="Ankyrin_rpt-contain_sf"/>
</dbReference>
<keyword evidence="4" id="KW-0812">Transmembrane</keyword>
<feature type="transmembrane region" description="Helical" evidence="4">
    <location>
        <begin position="875"/>
        <end position="897"/>
    </location>
</feature>
<feature type="repeat" description="ANK" evidence="2">
    <location>
        <begin position="34"/>
        <end position="67"/>
    </location>
</feature>
<dbReference type="InterPro" id="IPR026961">
    <property type="entry name" value="PGG_dom"/>
</dbReference>
<dbReference type="OrthoDB" id="767661at2759"/>
<dbReference type="Proteomes" id="UP000657918">
    <property type="component" value="Chromosome 11"/>
</dbReference>
<dbReference type="PROSITE" id="PS50297">
    <property type="entry name" value="ANK_REP_REGION"/>
    <property type="match status" value="6"/>
</dbReference>
<evidence type="ECO:0000313" key="7">
    <source>
        <dbReference type="Proteomes" id="UP000657918"/>
    </source>
</evidence>
<keyword evidence="4" id="KW-1133">Transmembrane helix</keyword>
<dbReference type="InterPro" id="IPR002110">
    <property type="entry name" value="Ankyrin_rpt"/>
</dbReference>
<feature type="transmembrane region" description="Helical" evidence="4">
    <location>
        <begin position="420"/>
        <end position="442"/>
    </location>
</feature>
<dbReference type="AlphaFoldDB" id="A0A835JPL0"/>
<dbReference type="NCBIfam" id="TIGR00756">
    <property type="entry name" value="PPR"/>
    <property type="match status" value="1"/>
</dbReference>
<protein>
    <recommendedName>
        <fullName evidence="5">PGG domain-containing protein</fullName>
    </recommendedName>
</protein>
<dbReference type="PROSITE" id="PS51375">
    <property type="entry name" value="PPR"/>
    <property type="match status" value="1"/>
</dbReference>
<gene>
    <name evidence="6" type="ORF">SADUNF_Sadunf11G0097200</name>
</gene>
<dbReference type="Pfam" id="PF12796">
    <property type="entry name" value="Ank_2"/>
    <property type="match status" value="4"/>
</dbReference>
<dbReference type="InterPro" id="IPR011990">
    <property type="entry name" value="TPR-like_helical_dom_sf"/>
</dbReference>
<feature type="transmembrane region" description="Helical" evidence="4">
    <location>
        <begin position="535"/>
        <end position="565"/>
    </location>
</feature>
<accession>A0A835JPL0</accession>
<feature type="repeat" description="ANK" evidence="2">
    <location>
        <begin position="184"/>
        <end position="206"/>
    </location>
</feature>
<dbReference type="PANTHER" id="PTHR47262">
    <property type="entry name" value="OS02G0132600 PROTEIN"/>
    <property type="match status" value="1"/>
</dbReference>
<evidence type="ECO:0000313" key="6">
    <source>
        <dbReference type="EMBL" id="KAF9672946.1"/>
    </source>
</evidence>
<organism evidence="6 7">
    <name type="scientific">Salix dunnii</name>
    <dbReference type="NCBI Taxonomy" id="1413687"/>
    <lineage>
        <taxon>Eukaryota</taxon>
        <taxon>Viridiplantae</taxon>
        <taxon>Streptophyta</taxon>
        <taxon>Embryophyta</taxon>
        <taxon>Tracheophyta</taxon>
        <taxon>Spermatophyta</taxon>
        <taxon>Magnoliopsida</taxon>
        <taxon>eudicotyledons</taxon>
        <taxon>Gunneridae</taxon>
        <taxon>Pentapetalae</taxon>
        <taxon>rosids</taxon>
        <taxon>fabids</taxon>
        <taxon>Malpighiales</taxon>
        <taxon>Salicaceae</taxon>
        <taxon>Saliceae</taxon>
        <taxon>Salix</taxon>
    </lineage>
</organism>
<name>A0A835JPL0_9ROSI</name>
<evidence type="ECO:0000256" key="1">
    <source>
        <dbReference type="ARBA" id="ARBA00022737"/>
    </source>
</evidence>
<keyword evidence="2" id="KW-0040">ANK repeat</keyword>
<keyword evidence="1" id="KW-0677">Repeat</keyword>
<evidence type="ECO:0000259" key="5">
    <source>
        <dbReference type="Pfam" id="PF13962"/>
    </source>
</evidence>
<dbReference type="SUPFAM" id="SSF48403">
    <property type="entry name" value="Ankyrin repeat"/>
    <property type="match status" value="1"/>
</dbReference>
<evidence type="ECO:0000256" key="2">
    <source>
        <dbReference type="PROSITE-ProRule" id="PRU00023"/>
    </source>
</evidence>
<sequence>MDSRLYRVAKSGNVFVLRQLLNENPWLLTKLTPQGNTPLHIAVQFGHKGVVVEIYERCGSLLTRLNSSGDSPLHVAARSGHLSIVDFLVREVLSAERISAEIGNTGKYDMLRQGNKENNTVLHEAVRNGNMSVVQLLLRVDPKLACFENYAGESPLFLAAREGKKDILNQILKTTQSSAHGGSEGQTALHAAVIERHSDITEILLREKPHLITEADHHDRTPLYYAAFLGDCEAVGRLLELDKSIAYVFEKNGHSPLHVAALYGHANVIKRIIHTCPDSGELLDLNGRSVLHFAVLSGKVNVVRCVLEVAELQCLVNQADNGGNTPLHLAAIERQTRILRWLIWDERVDQRARNENGLSVFDIDESIRETCFTYRCNIITCIWRKLVSVSNRITGKKNPPCADQEAIARIQTYKRMGNTLLLVATLIATVTFAAAFTMPGGFNNDLGPKQGVALLESSRRLRWFIFSDAIAMASSIIAACIIFWGAIINDESYVYYLATATVLTCIALQSAAIAFLSGISAALPDQHFFDRIGVFWVVVAVIMSDVVLIILLNLCLLLFSLVLFVDVLKINSLDLEEAGDKKVVEKVFKTPWLSNWKKNNIGIQRKEISYERKQKWIFKTSQVYRFDRLVDTCAFKLGIDATMDIFGMLGRETGLKELNALMKMCIEQCWDTNDENAAMKQISQVLKLFTLMKEQGFPIEEESYGPFLMLLIDKGMVEEFYLCYGIIKDTNPSEIARLGYYDMRLYIRVNDEEKIQELCNCICTDDGGDENINLRDRATMYKDAEYLIPVAENYLLALCESDQKNYLLQLLETVDITILSSLSNLVSIFKSLGRLSLESYVEKFLLVLKNCDYGAEDISTLIFSYATCIPYIADYIISIVLMLILPAAISMVLFSLVCNNMTVAGNVNGQNYHINCSITVEDVVSKFKTLHTVMEMSPSSTSYERLVVYSCNLLKVQQAIDIVDQLCDEGFTVSINTIHSMLNASEASLDFNLVQRIYSLIYHLDLTPTNETFRRMIHLSVKMKDFDGAFGLLNDLKKLNFTPTASMYNAIMDGYFHEKNISGAMMVLEQMELADVKPDSATYSCLISNCSNEDQIIKCYEEMKVAGIQVSKQVYMELIEAYAKCGQLEKAKQVTSM</sequence>
<feature type="repeat" description="ANK" evidence="2">
    <location>
        <begin position="252"/>
        <end position="273"/>
    </location>
</feature>
<evidence type="ECO:0000256" key="4">
    <source>
        <dbReference type="SAM" id="Phobius"/>
    </source>
</evidence>
<dbReference type="SMART" id="SM00248">
    <property type="entry name" value="ANK"/>
    <property type="match status" value="9"/>
</dbReference>
<feature type="transmembrane region" description="Helical" evidence="4">
    <location>
        <begin position="493"/>
        <end position="523"/>
    </location>
</feature>
<feature type="domain" description="PGG" evidence="5">
    <location>
        <begin position="412"/>
        <end position="521"/>
    </location>
</feature>
<reference evidence="6 7" key="1">
    <citation type="submission" date="2020-10" db="EMBL/GenBank/DDBJ databases">
        <title>Plant Genome Project.</title>
        <authorList>
            <person name="Zhang R.-G."/>
        </authorList>
    </citation>
    <scope>NUCLEOTIDE SEQUENCE [LARGE SCALE GENOMIC DNA]</scope>
    <source>
        <strain evidence="6">FAFU-HL-1</strain>
        <tissue evidence="6">Leaf</tissue>
    </source>
</reference>
<feature type="transmembrane region" description="Helical" evidence="4">
    <location>
        <begin position="463"/>
        <end position="487"/>
    </location>
</feature>
<dbReference type="Pfam" id="PF01535">
    <property type="entry name" value="PPR"/>
    <property type="match status" value="1"/>
</dbReference>
<proteinExistence type="predicted"/>
<feature type="repeat" description="ANK" evidence="2">
    <location>
        <begin position="117"/>
        <end position="139"/>
    </location>
</feature>
<comment type="caution">
    <text evidence="6">The sequence shown here is derived from an EMBL/GenBank/DDBJ whole genome shotgun (WGS) entry which is preliminary data.</text>
</comment>
<keyword evidence="7" id="KW-1185">Reference proteome</keyword>